<accession>A0ABN7S8V4</accession>
<dbReference type="Pfam" id="PF13639">
    <property type="entry name" value="zf-RING_2"/>
    <property type="match status" value="1"/>
</dbReference>
<dbReference type="EMBL" id="OU015569">
    <property type="protein sequence ID" value="CAG5095259.1"/>
    <property type="molecule type" value="Genomic_DNA"/>
</dbReference>
<evidence type="ECO:0000259" key="5">
    <source>
        <dbReference type="PROSITE" id="PS50089"/>
    </source>
</evidence>
<reference evidence="6 7" key="1">
    <citation type="submission" date="2021-04" db="EMBL/GenBank/DDBJ databases">
        <authorList>
            <person name="Bliznina A."/>
        </authorList>
    </citation>
    <scope>NUCLEOTIDE SEQUENCE [LARGE SCALE GENOMIC DNA]</scope>
</reference>
<keyword evidence="7" id="KW-1185">Reference proteome</keyword>
<evidence type="ECO:0000256" key="1">
    <source>
        <dbReference type="ARBA" id="ARBA00022723"/>
    </source>
</evidence>
<sequence>MRRRHSFVKKAKDFKALKQYKTIMKIQSLLTELEQSQEDFKSEEKIVLDSRNLLEKEMQFINSLREYAAAISDFKTNNGDDKLLEYQNTLSSSNYNCKFAKDLIYYTRYYKSHREEVVKSDLILEEKKGKVNALGEKVENLLKDQPLNETIPESPKVDECAICLCPYDTENHKHSAITTCGHRFGSSCLNRLSNKRCPICFQRFKSNKVITLY</sequence>
<protein>
    <submittedName>
        <fullName evidence="6">Oidioi.mRNA.OKI2018_I69.XSR.g14106.t1.cds</fullName>
    </submittedName>
</protein>
<evidence type="ECO:0000313" key="7">
    <source>
        <dbReference type="Proteomes" id="UP001158576"/>
    </source>
</evidence>
<dbReference type="InterPro" id="IPR013083">
    <property type="entry name" value="Znf_RING/FYVE/PHD"/>
</dbReference>
<evidence type="ECO:0000256" key="4">
    <source>
        <dbReference type="PROSITE-ProRule" id="PRU00175"/>
    </source>
</evidence>
<dbReference type="Proteomes" id="UP001158576">
    <property type="component" value="Chromosome XSR"/>
</dbReference>
<organism evidence="6 7">
    <name type="scientific">Oikopleura dioica</name>
    <name type="common">Tunicate</name>
    <dbReference type="NCBI Taxonomy" id="34765"/>
    <lineage>
        <taxon>Eukaryota</taxon>
        <taxon>Metazoa</taxon>
        <taxon>Chordata</taxon>
        <taxon>Tunicata</taxon>
        <taxon>Appendicularia</taxon>
        <taxon>Copelata</taxon>
        <taxon>Oikopleuridae</taxon>
        <taxon>Oikopleura</taxon>
    </lineage>
</organism>
<name>A0ABN7S8V4_OIKDI</name>
<proteinExistence type="predicted"/>
<dbReference type="SUPFAM" id="SSF57850">
    <property type="entry name" value="RING/U-box"/>
    <property type="match status" value="1"/>
</dbReference>
<keyword evidence="2 4" id="KW-0863">Zinc-finger</keyword>
<keyword evidence="1" id="KW-0479">Metal-binding</keyword>
<gene>
    <name evidence="6" type="ORF">OKIOD_LOCUS5664</name>
</gene>
<evidence type="ECO:0000256" key="3">
    <source>
        <dbReference type="ARBA" id="ARBA00022833"/>
    </source>
</evidence>
<dbReference type="InterPro" id="IPR001841">
    <property type="entry name" value="Znf_RING"/>
</dbReference>
<dbReference type="PROSITE" id="PS50089">
    <property type="entry name" value="ZF_RING_2"/>
    <property type="match status" value="1"/>
</dbReference>
<dbReference type="Gene3D" id="3.30.40.10">
    <property type="entry name" value="Zinc/RING finger domain, C3HC4 (zinc finger)"/>
    <property type="match status" value="1"/>
</dbReference>
<keyword evidence="3" id="KW-0862">Zinc</keyword>
<evidence type="ECO:0000256" key="2">
    <source>
        <dbReference type="ARBA" id="ARBA00022771"/>
    </source>
</evidence>
<feature type="domain" description="RING-type" evidence="5">
    <location>
        <begin position="160"/>
        <end position="200"/>
    </location>
</feature>
<evidence type="ECO:0000313" key="6">
    <source>
        <dbReference type="EMBL" id="CAG5095259.1"/>
    </source>
</evidence>
<dbReference type="SMART" id="SM00184">
    <property type="entry name" value="RING"/>
    <property type="match status" value="1"/>
</dbReference>